<keyword evidence="3" id="KW-0847">Vitamin C</keyword>
<dbReference type="AlphaFoldDB" id="A0A812S289"/>
<evidence type="ECO:0000256" key="1">
    <source>
        <dbReference type="ARBA" id="ARBA00001961"/>
    </source>
</evidence>
<dbReference type="EMBL" id="CAJNJA010020398">
    <property type="protein sequence ID" value="CAE7459352.1"/>
    <property type="molecule type" value="Genomic_DNA"/>
</dbReference>
<dbReference type="Gene3D" id="2.60.120.620">
    <property type="entry name" value="q2cbj1_9rhob like domain"/>
    <property type="match status" value="1"/>
</dbReference>
<dbReference type="PROSITE" id="PS51471">
    <property type="entry name" value="FE2OG_OXY"/>
    <property type="match status" value="1"/>
</dbReference>
<evidence type="ECO:0000256" key="6">
    <source>
        <dbReference type="ARBA" id="ARBA00023004"/>
    </source>
</evidence>
<dbReference type="PANTHER" id="PTHR12907:SF26">
    <property type="entry name" value="HIF PROLYL HYDROXYLASE, ISOFORM C"/>
    <property type="match status" value="1"/>
</dbReference>
<evidence type="ECO:0000256" key="5">
    <source>
        <dbReference type="ARBA" id="ARBA00023002"/>
    </source>
</evidence>
<dbReference type="GO" id="GO:0071456">
    <property type="term" value="P:cellular response to hypoxia"/>
    <property type="evidence" value="ECO:0007669"/>
    <property type="project" value="TreeGrafter"/>
</dbReference>
<name>A0A812S289_9DINO</name>
<protein>
    <submittedName>
        <fullName evidence="8">EGLN1 protein</fullName>
    </submittedName>
</protein>
<evidence type="ECO:0000259" key="7">
    <source>
        <dbReference type="PROSITE" id="PS51471"/>
    </source>
</evidence>
<organism evidence="8 9">
    <name type="scientific">Symbiodinium necroappetens</name>
    <dbReference type="NCBI Taxonomy" id="1628268"/>
    <lineage>
        <taxon>Eukaryota</taxon>
        <taxon>Sar</taxon>
        <taxon>Alveolata</taxon>
        <taxon>Dinophyceae</taxon>
        <taxon>Suessiales</taxon>
        <taxon>Symbiodiniaceae</taxon>
        <taxon>Symbiodinium</taxon>
    </lineage>
</organism>
<dbReference type="InterPro" id="IPR006620">
    <property type="entry name" value="Pro_4_hyd_alph"/>
</dbReference>
<comment type="cofactor">
    <cofactor evidence="1">
        <name>L-ascorbate</name>
        <dbReference type="ChEBI" id="CHEBI:38290"/>
    </cofactor>
</comment>
<dbReference type="PANTHER" id="PTHR12907">
    <property type="entry name" value="EGL NINE HOMOLOG-RELATED"/>
    <property type="match status" value="1"/>
</dbReference>
<dbReference type="SMART" id="SM00702">
    <property type="entry name" value="P4Hc"/>
    <property type="match status" value="1"/>
</dbReference>
<dbReference type="InterPro" id="IPR051559">
    <property type="entry name" value="HIF_prolyl_hydroxylases"/>
</dbReference>
<reference evidence="8" key="1">
    <citation type="submission" date="2021-02" db="EMBL/GenBank/DDBJ databases">
        <authorList>
            <person name="Dougan E. K."/>
            <person name="Rhodes N."/>
            <person name="Thang M."/>
            <person name="Chan C."/>
        </authorList>
    </citation>
    <scope>NUCLEOTIDE SEQUENCE</scope>
</reference>
<feature type="domain" description="Fe2OG dioxygenase" evidence="7">
    <location>
        <begin position="147"/>
        <end position="254"/>
    </location>
</feature>
<keyword evidence="5" id="KW-0560">Oxidoreductase</keyword>
<keyword evidence="6" id="KW-0408">Iron</keyword>
<dbReference type="InterPro" id="IPR044862">
    <property type="entry name" value="Pro_4_hyd_alph_FE2OG_OXY"/>
</dbReference>
<proteinExistence type="predicted"/>
<dbReference type="GO" id="GO:0008198">
    <property type="term" value="F:ferrous iron binding"/>
    <property type="evidence" value="ECO:0007669"/>
    <property type="project" value="TreeGrafter"/>
</dbReference>
<evidence type="ECO:0000313" key="9">
    <source>
        <dbReference type="Proteomes" id="UP000601435"/>
    </source>
</evidence>
<dbReference type="GO" id="GO:0031543">
    <property type="term" value="F:peptidyl-proline dioxygenase activity"/>
    <property type="evidence" value="ECO:0007669"/>
    <property type="project" value="TreeGrafter"/>
</dbReference>
<keyword evidence="2" id="KW-0479">Metal-binding</keyword>
<keyword evidence="4" id="KW-0223">Dioxygenase</keyword>
<evidence type="ECO:0000256" key="3">
    <source>
        <dbReference type="ARBA" id="ARBA00022896"/>
    </source>
</evidence>
<dbReference type="GO" id="GO:0031418">
    <property type="term" value="F:L-ascorbic acid binding"/>
    <property type="evidence" value="ECO:0007669"/>
    <property type="project" value="UniProtKB-KW"/>
</dbReference>
<dbReference type="Pfam" id="PF13640">
    <property type="entry name" value="2OG-FeII_Oxy_3"/>
    <property type="match status" value="1"/>
</dbReference>
<sequence>MLQYEIDYWQAVRPPSPKTRKRLVDTIFEPLSRVRKSFASKEGAWWATPEAGRVWIKALENEDFLVLDDFLPLADARELAKALEKRRPKMQPGRTDSELSAYGTSGMVLWLQPSEVPELGPLVEHTNALVSLLMDIPEAKIQARMQGITALSDAQFAVFPGSPENDDARYIRHVDNEDGCNGRLLTCTFYLNEDWDAEHDGGEIRLFEEDQKQIKVDVEPVMNRLVAFFSDSSVPHEVRRSRRDRCAITTWYINEELHLAYHQAEEEGQ</sequence>
<accession>A0A812S289</accession>
<gene>
    <name evidence="8" type="primary">EGLN1</name>
    <name evidence="8" type="ORF">SNEC2469_LOCUS12823</name>
</gene>
<dbReference type="Proteomes" id="UP000601435">
    <property type="component" value="Unassembled WGS sequence"/>
</dbReference>
<evidence type="ECO:0000256" key="2">
    <source>
        <dbReference type="ARBA" id="ARBA00022723"/>
    </source>
</evidence>
<keyword evidence="9" id="KW-1185">Reference proteome</keyword>
<evidence type="ECO:0000256" key="4">
    <source>
        <dbReference type="ARBA" id="ARBA00022964"/>
    </source>
</evidence>
<comment type="caution">
    <text evidence="8">The sequence shown here is derived from an EMBL/GenBank/DDBJ whole genome shotgun (WGS) entry which is preliminary data.</text>
</comment>
<dbReference type="InterPro" id="IPR005123">
    <property type="entry name" value="Oxoglu/Fe-dep_dioxygenase_dom"/>
</dbReference>
<evidence type="ECO:0000313" key="8">
    <source>
        <dbReference type="EMBL" id="CAE7459352.1"/>
    </source>
</evidence>
<dbReference type="OrthoDB" id="76265at2759"/>